<dbReference type="EMBL" id="JAWXYG010000001">
    <property type="protein sequence ID" value="KAK4285149.1"/>
    <property type="molecule type" value="Genomic_DNA"/>
</dbReference>
<dbReference type="InterPro" id="IPR010417">
    <property type="entry name" value="Embryo-specific_ATS3"/>
</dbReference>
<organism evidence="4 5">
    <name type="scientific">Acacia crassicarpa</name>
    <name type="common">northern wattle</name>
    <dbReference type="NCBI Taxonomy" id="499986"/>
    <lineage>
        <taxon>Eukaryota</taxon>
        <taxon>Viridiplantae</taxon>
        <taxon>Streptophyta</taxon>
        <taxon>Embryophyta</taxon>
        <taxon>Tracheophyta</taxon>
        <taxon>Spermatophyta</taxon>
        <taxon>Magnoliopsida</taxon>
        <taxon>eudicotyledons</taxon>
        <taxon>Gunneridae</taxon>
        <taxon>Pentapetalae</taxon>
        <taxon>rosids</taxon>
        <taxon>fabids</taxon>
        <taxon>Fabales</taxon>
        <taxon>Fabaceae</taxon>
        <taxon>Caesalpinioideae</taxon>
        <taxon>mimosoid clade</taxon>
        <taxon>Acacieae</taxon>
        <taxon>Acacia</taxon>
    </lineage>
</organism>
<sequence>MKSCHLSFLCLALLLAAASADSDRDCVYTLYVKTGSIVRGGTDAKISVTLGDASGRSVSVPNLRSWGLMSPSHDYFERGNRDIFSGRGPCIDVPVCRLNLTSDGAGAHPSWFCDYVEVTSTGPHINCSQSIFYVDQWLANDVPPFGLTALIDGCYNVAVETKEGRFVVGNPKSSWE</sequence>
<evidence type="ECO:0000313" key="5">
    <source>
        <dbReference type="Proteomes" id="UP001293593"/>
    </source>
</evidence>
<name>A0AAE1N9L9_9FABA</name>
<evidence type="ECO:0000256" key="1">
    <source>
        <dbReference type="PROSITE-ProRule" id="PRU00152"/>
    </source>
</evidence>
<comment type="caution">
    <text evidence="1">Lacks conserved residue(s) required for the propagation of feature annotation.</text>
</comment>
<feature type="signal peptide" evidence="2">
    <location>
        <begin position="1"/>
        <end position="20"/>
    </location>
</feature>
<evidence type="ECO:0000259" key="3">
    <source>
        <dbReference type="PROSITE" id="PS50095"/>
    </source>
</evidence>
<dbReference type="AlphaFoldDB" id="A0AAE1N9L9"/>
<dbReference type="PROSITE" id="PS50095">
    <property type="entry name" value="PLAT"/>
    <property type="match status" value="1"/>
</dbReference>
<dbReference type="InterPro" id="IPR036392">
    <property type="entry name" value="PLAT/LH2_dom_sf"/>
</dbReference>
<dbReference type="PANTHER" id="PTHR31718:SF47">
    <property type="entry name" value="OS06G0206401 PROTEIN"/>
    <property type="match status" value="1"/>
</dbReference>
<dbReference type="Gene3D" id="2.60.60.20">
    <property type="entry name" value="PLAT/LH2 domain"/>
    <property type="match status" value="1"/>
</dbReference>
<feature type="chain" id="PRO_5041921496" description="PLAT domain-containing protein" evidence="2">
    <location>
        <begin position="21"/>
        <end position="176"/>
    </location>
</feature>
<reference evidence="4" key="1">
    <citation type="submission" date="2023-10" db="EMBL/GenBank/DDBJ databases">
        <title>Chromosome-level genome of the transformable northern wattle, Acacia crassicarpa.</title>
        <authorList>
            <person name="Massaro I."/>
            <person name="Sinha N.R."/>
            <person name="Poethig S."/>
            <person name="Leichty A.R."/>
        </authorList>
    </citation>
    <scope>NUCLEOTIDE SEQUENCE</scope>
    <source>
        <strain evidence="4">Acra3RX</strain>
        <tissue evidence="4">Leaf</tissue>
    </source>
</reference>
<comment type="caution">
    <text evidence="4">The sequence shown here is derived from an EMBL/GenBank/DDBJ whole genome shotgun (WGS) entry which is preliminary data.</text>
</comment>
<dbReference type="PANTHER" id="PTHR31718">
    <property type="entry name" value="PLAT DOMAIN-CONTAINING PROTEIN"/>
    <property type="match status" value="1"/>
</dbReference>
<accession>A0AAE1N9L9</accession>
<evidence type="ECO:0000256" key="2">
    <source>
        <dbReference type="SAM" id="SignalP"/>
    </source>
</evidence>
<keyword evidence="5" id="KW-1185">Reference proteome</keyword>
<dbReference type="SUPFAM" id="SSF49723">
    <property type="entry name" value="Lipase/lipooxygenase domain (PLAT/LH2 domain)"/>
    <property type="match status" value="1"/>
</dbReference>
<dbReference type="Pfam" id="PF06232">
    <property type="entry name" value="ATS3"/>
    <property type="match status" value="1"/>
</dbReference>
<proteinExistence type="predicted"/>
<dbReference type="InterPro" id="IPR001024">
    <property type="entry name" value="PLAT/LH2_dom"/>
</dbReference>
<protein>
    <recommendedName>
        <fullName evidence="3">PLAT domain-containing protein</fullName>
    </recommendedName>
</protein>
<feature type="domain" description="PLAT" evidence="3">
    <location>
        <begin position="26"/>
        <end position="152"/>
    </location>
</feature>
<dbReference type="Proteomes" id="UP001293593">
    <property type="component" value="Unassembled WGS sequence"/>
</dbReference>
<evidence type="ECO:0000313" key="4">
    <source>
        <dbReference type="EMBL" id="KAK4285149.1"/>
    </source>
</evidence>
<gene>
    <name evidence="4" type="ORF">QN277_001886</name>
</gene>
<keyword evidence="2" id="KW-0732">Signal</keyword>